<evidence type="ECO:0000313" key="2">
    <source>
        <dbReference type="Proteomes" id="UP000295164"/>
    </source>
</evidence>
<keyword evidence="2" id="KW-1185">Reference proteome</keyword>
<comment type="caution">
    <text evidence="1">The sequence shown here is derived from an EMBL/GenBank/DDBJ whole genome shotgun (WGS) entry which is preliminary data.</text>
</comment>
<accession>A0A4R4DY49</accession>
<dbReference type="Proteomes" id="UP000295164">
    <property type="component" value="Unassembled WGS sequence"/>
</dbReference>
<evidence type="ECO:0000313" key="1">
    <source>
        <dbReference type="EMBL" id="TCZ70461.1"/>
    </source>
</evidence>
<dbReference type="EMBL" id="SKFH01000016">
    <property type="protein sequence ID" value="TCZ70461.1"/>
    <property type="molecule type" value="Genomic_DNA"/>
</dbReference>
<sequence>MANTNPRIRIPQDPKGLLALAGDVSAQHVLLGAASPLNAMEDNNWTQVLPDLQKATSLQEKITAMERQLEELYGERNRYLPAIKGAVTASRDALKGTYAKNLKKLGEFGFTVDHTPKAKKVTG</sequence>
<protein>
    <submittedName>
        <fullName evidence="1">Uncharacterized protein</fullName>
    </submittedName>
</protein>
<reference evidence="1 2" key="1">
    <citation type="submission" date="2019-03" db="EMBL/GenBank/DDBJ databases">
        <authorList>
            <person name="Kim M.K.M."/>
        </authorList>
    </citation>
    <scope>NUCLEOTIDE SEQUENCE [LARGE SCALE GENOMIC DNA]</scope>
    <source>
        <strain evidence="1 2">17J68-15</strain>
    </source>
</reference>
<dbReference type="AlphaFoldDB" id="A0A4R4DY49"/>
<dbReference type="OrthoDB" id="1120100at2"/>
<proteinExistence type="predicted"/>
<gene>
    <name evidence="1" type="ORF">E0486_10925</name>
</gene>
<name>A0A4R4DY49_9BACT</name>
<organism evidence="1 2">
    <name type="scientific">Flaviaesturariibacter aridisoli</name>
    <dbReference type="NCBI Taxonomy" id="2545761"/>
    <lineage>
        <taxon>Bacteria</taxon>
        <taxon>Pseudomonadati</taxon>
        <taxon>Bacteroidota</taxon>
        <taxon>Chitinophagia</taxon>
        <taxon>Chitinophagales</taxon>
        <taxon>Chitinophagaceae</taxon>
        <taxon>Flaviaestuariibacter</taxon>
    </lineage>
</organism>
<dbReference type="RefSeq" id="WP_131852215.1">
    <property type="nucleotide sequence ID" value="NZ_SKFH01000016.1"/>
</dbReference>